<keyword evidence="3" id="KW-1003">Cell membrane</keyword>
<evidence type="ECO:0000256" key="1">
    <source>
        <dbReference type="ARBA" id="ARBA00004651"/>
    </source>
</evidence>
<keyword evidence="4 7" id="KW-0812">Transmembrane</keyword>
<feature type="transmembrane region" description="Helical" evidence="7">
    <location>
        <begin position="115"/>
        <end position="133"/>
    </location>
</feature>
<keyword evidence="5 7" id="KW-1133">Transmembrane helix</keyword>
<organism evidence="9 10">
    <name type="scientific">Sphingomonas melonis</name>
    <dbReference type="NCBI Taxonomy" id="152682"/>
    <lineage>
        <taxon>Bacteria</taxon>
        <taxon>Pseudomonadati</taxon>
        <taxon>Pseudomonadota</taxon>
        <taxon>Alphaproteobacteria</taxon>
        <taxon>Sphingomonadales</taxon>
        <taxon>Sphingomonadaceae</taxon>
        <taxon>Sphingomonas</taxon>
    </lineage>
</organism>
<dbReference type="GO" id="GO:0016413">
    <property type="term" value="F:O-acetyltransferase activity"/>
    <property type="evidence" value="ECO:0007669"/>
    <property type="project" value="TreeGrafter"/>
</dbReference>
<evidence type="ECO:0000256" key="7">
    <source>
        <dbReference type="SAM" id="Phobius"/>
    </source>
</evidence>
<name>A0A7Y9FS33_9SPHN</name>
<accession>A0A7Y9FS33</accession>
<keyword evidence="10" id="KW-1185">Reference proteome</keyword>
<evidence type="ECO:0000313" key="9">
    <source>
        <dbReference type="EMBL" id="NYD91231.1"/>
    </source>
</evidence>
<evidence type="ECO:0000256" key="4">
    <source>
        <dbReference type="ARBA" id="ARBA00022692"/>
    </source>
</evidence>
<dbReference type="AlphaFoldDB" id="A0A7Y9FS33"/>
<dbReference type="PANTHER" id="PTHR40074">
    <property type="entry name" value="O-ACETYLTRANSFERASE WECH"/>
    <property type="match status" value="1"/>
</dbReference>
<reference evidence="9 10" key="1">
    <citation type="submission" date="2020-08" db="EMBL/GenBank/DDBJ databases">
        <title>The Agave Microbiome: Exploring the role of microbial communities in plant adaptations to desert environments.</title>
        <authorList>
            <person name="Partida-Martinez L.P."/>
        </authorList>
    </citation>
    <scope>NUCLEOTIDE SEQUENCE [LARGE SCALE GENOMIC DNA]</scope>
    <source>
        <strain evidence="9 10">AS2.3</strain>
    </source>
</reference>
<dbReference type="EMBL" id="JACCBY010000004">
    <property type="protein sequence ID" value="NYD91231.1"/>
    <property type="molecule type" value="Genomic_DNA"/>
</dbReference>
<evidence type="ECO:0000256" key="6">
    <source>
        <dbReference type="ARBA" id="ARBA00023136"/>
    </source>
</evidence>
<keyword evidence="9" id="KW-0808">Transferase</keyword>
<dbReference type="Pfam" id="PF01757">
    <property type="entry name" value="Acyl_transf_3"/>
    <property type="match status" value="1"/>
</dbReference>
<evidence type="ECO:0000256" key="2">
    <source>
        <dbReference type="ARBA" id="ARBA00007400"/>
    </source>
</evidence>
<comment type="subcellular location">
    <subcellularLocation>
        <location evidence="1">Cell membrane</location>
        <topology evidence="1">Multi-pass membrane protein</topology>
    </subcellularLocation>
</comment>
<dbReference type="InterPro" id="IPR002656">
    <property type="entry name" value="Acyl_transf_3_dom"/>
</dbReference>
<feature type="transmembrane region" description="Helical" evidence="7">
    <location>
        <begin position="173"/>
        <end position="188"/>
    </location>
</feature>
<dbReference type="GO" id="GO:0005886">
    <property type="term" value="C:plasma membrane"/>
    <property type="evidence" value="ECO:0007669"/>
    <property type="project" value="UniProtKB-SubCell"/>
</dbReference>
<evidence type="ECO:0000313" key="10">
    <source>
        <dbReference type="Proteomes" id="UP000517753"/>
    </source>
</evidence>
<dbReference type="Proteomes" id="UP000517753">
    <property type="component" value="Unassembled WGS sequence"/>
</dbReference>
<feature type="transmembrane region" description="Helical" evidence="7">
    <location>
        <begin position="83"/>
        <end position="103"/>
    </location>
</feature>
<dbReference type="GO" id="GO:0009246">
    <property type="term" value="P:enterobacterial common antigen biosynthetic process"/>
    <property type="evidence" value="ECO:0007669"/>
    <property type="project" value="TreeGrafter"/>
</dbReference>
<evidence type="ECO:0000256" key="5">
    <source>
        <dbReference type="ARBA" id="ARBA00022989"/>
    </source>
</evidence>
<comment type="caution">
    <text evidence="9">The sequence shown here is derived from an EMBL/GenBank/DDBJ whole genome shotgun (WGS) entry which is preliminary data.</text>
</comment>
<proteinExistence type="inferred from homology"/>
<feature type="transmembrane region" description="Helical" evidence="7">
    <location>
        <begin position="197"/>
        <end position="218"/>
    </location>
</feature>
<feature type="transmembrane region" description="Helical" evidence="7">
    <location>
        <begin position="140"/>
        <end position="161"/>
    </location>
</feature>
<evidence type="ECO:0000256" key="3">
    <source>
        <dbReference type="ARBA" id="ARBA00022475"/>
    </source>
</evidence>
<protein>
    <submittedName>
        <fullName evidence="9">Fucose 4-O-acetylase-like acetyltransferase</fullName>
    </submittedName>
</protein>
<feature type="transmembrane region" description="Helical" evidence="7">
    <location>
        <begin position="39"/>
        <end position="62"/>
    </location>
</feature>
<dbReference type="PANTHER" id="PTHR40074:SF2">
    <property type="entry name" value="O-ACETYLTRANSFERASE WECH"/>
    <property type="match status" value="1"/>
</dbReference>
<feature type="transmembrane region" description="Helical" evidence="7">
    <location>
        <begin position="15"/>
        <end position="33"/>
    </location>
</feature>
<keyword evidence="6 7" id="KW-0472">Membrane</keyword>
<feature type="transmembrane region" description="Helical" evidence="7">
    <location>
        <begin position="277"/>
        <end position="298"/>
    </location>
</feature>
<gene>
    <name evidence="9" type="ORF">HD841_003038</name>
</gene>
<comment type="similarity">
    <text evidence="2">Belongs to the acyltransferase 3 family.</text>
</comment>
<feature type="transmembrane region" description="Helical" evidence="7">
    <location>
        <begin position="224"/>
        <end position="241"/>
    </location>
</feature>
<feature type="domain" description="Acyltransferase 3" evidence="8">
    <location>
        <begin position="14"/>
        <end position="297"/>
    </location>
</feature>
<sequence>MRMRGEVPAGRRNQAIDSLRGLLVLAVIAGHYYELSDRYGFLAWLGAGVRMPLFIGLAGYLFNLESARTRPLAITLRKYGQRLIIPWAVACAVYLTSATQLTPLSLLTVPLRPPFHFWFVPVMMTFILIAALSRRSPLSMLGVAIPVSIAAMYLLGVQHVIQQGYAAWLPDRRFFIYPIYFFYGLWVAQRRLDRTKLYAALALAPIGLLWWCTLYVHPSIPGEVAASLITSLSLICLLPGIRSASLVLPLIGGIGRQSLFFYLWHPMVFALWSSSGVIGMPMLLLSIATLFAGCALLARSDAATRVFGITRRPPRPSSEVIAVDPMPLRERSA</sequence>
<feature type="transmembrane region" description="Helical" evidence="7">
    <location>
        <begin position="246"/>
        <end position="265"/>
    </location>
</feature>
<evidence type="ECO:0000259" key="8">
    <source>
        <dbReference type="Pfam" id="PF01757"/>
    </source>
</evidence>